<feature type="compositionally biased region" description="Basic and acidic residues" evidence="1">
    <location>
        <begin position="183"/>
        <end position="193"/>
    </location>
</feature>
<dbReference type="Proteomes" id="UP000243807">
    <property type="component" value="Chromosome"/>
</dbReference>
<dbReference type="EMBL" id="CP019434">
    <property type="protein sequence ID" value="APZ42734.1"/>
    <property type="molecule type" value="Genomic_DNA"/>
</dbReference>
<evidence type="ECO:0000313" key="2">
    <source>
        <dbReference type="EMBL" id="APZ42734.1"/>
    </source>
</evidence>
<accession>A0A1P8UG47</accession>
<evidence type="ECO:0000256" key="1">
    <source>
        <dbReference type="SAM" id="MobiDB-lite"/>
    </source>
</evidence>
<gene>
    <name evidence="2" type="ORF">BW247_06185</name>
</gene>
<sequence>MLRFKNHQNAEDEQMALKTQIEQTKAYLRSGELDIGDEFIIEKDSLLPHRLPEYTRVAVTAINEVRVAMDNGSLWYRRSGCRVGDLLNKAVLLMADPETVELAENVTRFSAAQAKFVDTFKLGFDVKRARALAAAAEAFDVAMESMKRRPARPGRSQTGTAELIALNEFRPDGDSSSPTKALLVDRSREDASA</sequence>
<proteinExistence type="predicted"/>
<name>A0A1P8UG47_9GAMM</name>
<dbReference type="AlphaFoldDB" id="A0A1P8UG47"/>
<protein>
    <submittedName>
        <fullName evidence="2">Uncharacterized protein</fullName>
    </submittedName>
</protein>
<organism evidence="2 3">
    <name type="scientific">Acidihalobacter ferrooxydans</name>
    <dbReference type="NCBI Taxonomy" id="1765967"/>
    <lineage>
        <taxon>Bacteria</taxon>
        <taxon>Pseudomonadati</taxon>
        <taxon>Pseudomonadota</taxon>
        <taxon>Gammaproteobacteria</taxon>
        <taxon>Chromatiales</taxon>
        <taxon>Ectothiorhodospiraceae</taxon>
        <taxon>Acidihalobacter</taxon>
    </lineage>
</organism>
<feature type="region of interest" description="Disordered" evidence="1">
    <location>
        <begin position="147"/>
        <end position="193"/>
    </location>
</feature>
<keyword evidence="3" id="KW-1185">Reference proteome</keyword>
<evidence type="ECO:0000313" key="3">
    <source>
        <dbReference type="Proteomes" id="UP000243807"/>
    </source>
</evidence>
<reference evidence="2 3" key="1">
    <citation type="submission" date="2017-01" db="EMBL/GenBank/DDBJ databases">
        <title>Draft sequence of Acidihalobacter ferrooxidans strain DSM 14175 (strain V8).</title>
        <authorList>
            <person name="Khaleque H.N."/>
            <person name="Ramsay J.P."/>
            <person name="Murphy R.J.T."/>
            <person name="Kaksonen A.H."/>
            <person name="Boxall N.J."/>
            <person name="Watkin E.L.J."/>
        </authorList>
    </citation>
    <scope>NUCLEOTIDE SEQUENCE [LARGE SCALE GENOMIC DNA]</scope>
    <source>
        <strain evidence="2 3">V8</strain>
    </source>
</reference>
<dbReference type="KEGG" id="afy:BW247_06185"/>